<organism evidence="1 2">
    <name type="scientific">Phocaeicola coprophilus</name>
    <dbReference type="NCBI Taxonomy" id="387090"/>
    <lineage>
        <taxon>Bacteria</taxon>
        <taxon>Pseudomonadati</taxon>
        <taxon>Bacteroidota</taxon>
        <taxon>Bacteroidia</taxon>
        <taxon>Bacteroidales</taxon>
        <taxon>Bacteroidaceae</taxon>
        <taxon>Phocaeicola</taxon>
    </lineage>
</organism>
<name>A0A413T2K7_9BACT</name>
<dbReference type="EMBL" id="QSFT01000006">
    <property type="protein sequence ID" value="RHA77417.1"/>
    <property type="molecule type" value="Genomic_DNA"/>
</dbReference>
<gene>
    <name evidence="1" type="ORF">DW921_03955</name>
</gene>
<dbReference type="AlphaFoldDB" id="A0A413T2K7"/>
<comment type="caution">
    <text evidence="1">The sequence shown here is derived from an EMBL/GenBank/DDBJ whole genome shotgun (WGS) entry which is preliminary data.</text>
</comment>
<reference evidence="1 2" key="1">
    <citation type="submission" date="2018-08" db="EMBL/GenBank/DDBJ databases">
        <title>A genome reference for cultivated species of the human gut microbiota.</title>
        <authorList>
            <person name="Zou Y."/>
            <person name="Xue W."/>
            <person name="Luo G."/>
        </authorList>
    </citation>
    <scope>NUCLEOTIDE SEQUENCE [LARGE SCALE GENOMIC DNA]</scope>
    <source>
        <strain evidence="1 2">AM42-38</strain>
    </source>
</reference>
<evidence type="ECO:0000313" key="1">
    <source>
        <dbReference type="EMBL" id="RHA77417.1"/>
    </source>
</evidence>
<sequence length="134" mass="15866">MLQALFALFRFPFSLSVHLIYLRLLTVLPAILILQPAYQTVSDDFFLYYISFVYLKSIKDLSSFRLPFLSESGCKGKCFFLFCQTFQKFFSKKFFFQGNRKDDFLAPLDNTKVRYSHSPERIRNRIFQHVVSVT</sequence>
<accession>A0A413T2K7</accession>
<protein>
    <submittedName>
        <fullName evidence="1">Uncharacterized protein</fullName>
    </submittedName>
</protein>
<dbReference type="Proteomes" id="UP000283855">
    <property type="component" value="Unassembled WGS sequence"/>
</dbReference>
<proteinExistence type="predicted"/>
<evidence type="ECO:0000313" key="2">
    <source>
        <dbReference type="Proteomes" id="UP000283855"/>
    </source>
</evidence>